<keyword evidence="1" id="KW-0175">Coiled coil</keyword>
<proteinExistence type="predicted"/>
<dbReference type="KEGG" id="awo:Awo_c11480"/>
<protein>
    <submittedName>
        <fullName evidence="3">Uncharacterized protein</fullName>
    </submittedName>
</protein>
<evidence type="ECO:0000256" key="2">
    <source>
        <dbReference type="SAM" id="MobiDB-lite"/>
    </source>
</evidence>
<dbReference type="STRING" id="931626.Awo_c11480"/>
<feature type="coiled-coil region" evidence="1">
    <location>
        <begin position="131"/>
        <end position="158"/>
    </location>
</feature>
<dbReference type="AlphaFoldDB" id="H6LDG0"/>
<dbReference type="HOGENOM" id="CLU_635573_0_0_9"/>
<feature type="region of interest" description="Disordered" evidence="2">
    <location>
        <begin position="39"/>
        <end position="81"/>
    </location>
</feature>
<name>H6LDG0_ACEWD</name>
<dbReference type="Proteomes" id="UP000007177">
    <property type="component" value="Chromosome"/>
</dbReference>
<reference evidence="3 4" key="2">
    <citation type="journal article" date="2012" name="PLoS ONE">
        <title>An ancient pathway combining carbon dioxide fixation with the generation and utilization of a sodium ion gradient for ATP synthesis.</title>
        <authorList>
            <person name="Poehlein A."/>
            <person name="Schmidt S."/>
            <person name="Kaster A.K."/>
            <person name="Goenrich M."/>
            <person name="Vollmers J."/>
            <person name="Thurmer A."/>
            <person name="Bertsch J."/>
            <person name="Schuchmann K."/>
            <person name="Voigt B."/>
            <person name="Hecker M."/>
            <person name="Daniel R."/>
            <person name="Thauer R.K."/>
            <person name="Gottschalk G."/>
            <person name="Muller V."/>
        </authorList>
    </citation>
    <scope>NUCLEOTIDE SEQUENCE [LARGE SCALE GENOMIC DNA]</scope>
    <source>
        <strain evidence="4">ATCC 29683 / DSM 1030 / JCM 2381 / KCTC 1655 / WB1</strain>
    </source>
</reference>
<feature type="coiled-coil region" evidence="1">
    <location>
        <begin position="281"/>
        <end position="332"/>
    </location>
</feature>
<gene>
    <name evidence="3" type="ordered locus">Awo_c11480</name>
</gene>
<feature type="compositionally biased region" description="Acidic residues" evidence="2">
    <location>
        <begin position="415"/>
        <end position="431"/>
    </location>
</feature>
<evidence type="ECO:0000256" key="1">
    <source>
        <dbReference type="SAM" id="Coils"/>
    </source>
</evidence>
<evidence type="ECO:0000313" key="3">
    <source>
        <dbReference type="EMBL" id="AFA47932.1"/>
    </source>
</evidence>
<feature type="region of interest" description="Disordered" evidence="2">
    <location>
        <begin position="380"/>
        <end position="431"/>
    </location>
</feature>
<accession>H6LDG0</accession>
<reference evidence="4" key="1">
    <citation type="submission" date="2011-07" db="EMBL/GenBank/DDBJ databases">
        <title>Complete genome sequence of Acetobacterium woodii.</title>
        <authorList>
            <person name="Poehlein A."/>
            <person name="Schmidt S."/>
            <person name="Kaster A.-K."/>
            <person name="Goenrich M."/>
            <person name="Vollmers J."/>
            <person name="Thuermer A."/>
            <person name="Gottschalk G."/>
            <person name="Thauer R.K."/>
            <person name="Daniel R."/>
            <person name="Mueller V."/>
        </authorList>
    </citation>
    <scope>NUCLEOTIDE SEQUENCE [LARGE SCALE GENOMIC DNA]</scope>
    <source>
        <strain evidence="4">ATCC 29683 / DSM 1030 / JCM 2381 / KCTC 1655 / WB1</strain>
    </source>
</reference>
<sequence length="431" mass="49107">MSQAKANQEPMNFSNEMEQMLLLIEKLGDVARLFIQDRQQKQVMDQKNAEAKKTTEPEQGANKKQQATETPKKQTENADLSFQSPINQEVVKQLEAINQEFIIIRKSMMEKINGAELDQEVQDDPKPTMEQQLIERDVEKLDKDISTLEQQTDQLKKTPKQSIERVTLLKAIGAGLIAAENRRLALGDKVKHFFKTLPNQIELKFSKGLINMLENLKERVNTLNHELMQEVKPENQVQAVAEKSEVNENVEVKASDYPRKSNQLIDEMGQKLDELKLSLNEEYALAQKNQVEAQKKQAEEKLTAQKLAEQKLAEQKAEAQKVAAQKDELIKEKVVGVQTELVPDAGLMESLNQKETQGIETTAAVKNELEDVTMTDYGETMEDAYRHGNDPDPDVSAYPTEAQMQEDQDRYGGDDNYDGYGYDEDYDELER</sequence>
<evidence type="ECO:0000313" key="4">
    <source>
        <dbReference type="Proteomes" id="UP000007177"/>
    </source>
</evidence>
<organism evidence="3 4">
    <name type="scientific">Acetobacterium woodii (strain ATCC 29683 / DSM 1030 / JCM 2381 / KCTC 1655 / WB1)</name>
    <dbReference type="NCBI Taxonomy" id="931626"/>
    <lineage>
        <taxon>Bacteria</taxon>
        <taxon>Bacillati</taxon>
        <taxon>Bacillota</taxon>
        <taxon>Clostridia</taxon>
        <taxon>Eubacteriales</taxon>
        <taxon>Eubacteriaceae</taxon>
        <taxon>Acetobacterium</taxon>
    </lineage>
</organism>
<dbReference type="EMBL" id="CP002987">
    <property type="protein sequence ID" value="AFA47932.1"/>
    <property type="molecule type" value="Genomic_DNA"/>
</dbReference>
<feature type="compositionally biased region" description="Basic and acidic residues" evidence="2">
    <location>
        <begin position="47"/>
        <end position="56"/>
    </location>
</feature>
<dbReference type="RefSeq" id="WP_014355535.1">
    <property type="nucleotide sequence ID" value="NC_016894.1"/>
</dbReference>
<keyword evidence="4" id="KW-1185">Reference proteome</keyword>